<name>A0AAD5XXU1_9FUNG</name>
<reference evidence="1" key="1">
    <citation type="submission" date="2020-05" db="EMBL/GenBank/DDBJ databases">
        <title>Phylogenomic resolution of chytrid fungi.</title>
        <authorList>
            <person name="Stajich J.E."/>
            <person name="Amses K."/>
            <person name="Simmons R."/>
            <person name="Seto K."/>
            <person name="Myers J."/>
            <person name="Bonds A."/>
            <person name="Quandt C.A."/>
            <person name="Barry K."/>
            <person name="Liu P."/>
            <person name="Grigoriev I."/>
            <person name="Longcore J.E."/>
            <person name="James T.Y."/>
        </authorList>
    </citation>
    <scope>NUCLEOTIDE SEQUENCE</scope>
    <source>
        <strain evidence="1">JEL0476</strain>
    </source>
</reference>
<dbReference type="Gene3D" id="3.40.50.80">
    <property type="entry name" value="Nucleotide-binding domain of ferredoxin-NADP reductase (FNR) module"/>
    <property type="match status" value="1"/>
</dbReference>
<dbReference type="Proteomes" id="UP001211065">
    <property type="component" value="Unassembled WGS sequence"/>
</dbReference>
<dbReference type="SUPFAM" id="SSF52343">
    <property type="entry name" value="Ferredoxin reductase-like, C-terminal NADP-linked domain"/>
    <property type="match status" value="1"/>
</dbReference>
<dbReference type="EMBL" id="JADGJW010000650">
    <property type="protein sequence ID" value="KAJ3214095.1"/>
    <property type="molecule type" value="Genomic_DNA"/>
</dbReference>
<keyword evidence="2" id="KW-1185">Reference proteome</keyword>
<evidence type="ECO:0000313" key="1">
    <source>
        <dbReference type="EMBL" id="KAJ3214095.1"/>
    </source>
</evidence>
<dbReference type="AlphaFoldDB" id="A0AAD5XXU1"/>
<organism evidence="1 2">
    <name type="scientific">Clydaea vesicula</name>
    <dbReference type="NCBI Taxonomy" id="447962"/>
    <lineage>
        <taxon>Eukaryota</taxon>
        <taxon>Fungi</taxon>
        <taxon>Fungi incertae sedis</taxon>
        <taxon>Chytridiomycota</taxon>
        <taxon>Chytridiomycota incertae sedis</taxon>
        <taxon>Chytridiomycetes</taxon>
        <taxon>Lobulomycetales</taxon>
        <taxon>Lobulomycetaceae</taxon>
        <taxon>Clydaea</taxon>
    </lineage>
</organism>
<evidence type="ECO:0000313" key="2">
    <source>
        <dbReference type="Proteomes" id="UP001211065"/>
    </source>
</evidence>
<proteinExistence type="predicted"/>
<comment type="caution">
    <text evidence="1">The sequence shown here is derived from an EMBL/GenBank/DDBJ whole genome shotgun (WGS) entry which is preliminary data.</text>
</comment>
<sequence>MILQKQLQFGFNVSGFEDGFDRRLRGLCKGWLDDLTCKTNSREWELLNSEICFLEYVKKLRKEEQPEVWLLYGARYYGIEGDVCFENYLKDLKPDLRNFSLNLCLSRQEVGKGYFKGYVQNFIKTNQSDILNFINGDDAGIYVFDLNAAFIDIINEQKQDVKGIEILSKLTEGKRYVREIWVLNL</sequence>
<gene>
    <name evidence="1" type="ORF">HK099_007040</name>
</gene>
<accession>A0AAD5XXU1</accession>
<dbReference type="InterPro" id="IPR039261">
    <property type="entry name" value="FNR_nucleotide-bd"/>
</dbReference>
<protein>
    <submittedName>
        <fullName evidence="1">Uncharacterized protein</fullName>
    </submittedName>
</protein>